<evidence type="ECO:0000313" key="1">
    <source>
        <dbReference type="EMBL" id="TDW61305.1"/>
    </source>
</evidence>
<protein>
    <submittedName>
        <fullName evidence="1">Uncharacterized protein</fullName>
    </submittedName>
</protein>
<dbReference type="Proteomes" id="UP000295058">
    <property type="component" value="Unassembled WGS sequence"/>
</dbReference>
<comment type="caution">
    <text evidence="1">The sequence shown here is derived from an EMBL/GenBank/DDBJ whole genome shotgun (WGS) entry which is preliminary data.</text>
</comment>
<organism evidence="1 2">
    <name type="scientific">Oceanimonas baumannii</name>
    <dbReference type="NCBI Taxonomy" id="129578"/>
    <lineage>
        <taxon>Bacteria</taxon>
        <taxon>Pseudomonadati</taxon>
        <taxon>Pseudomonadota</taxon>
        <taxon>Gammaproteobacteria</taxon>
        <taxon>Aeromonadales</taxon>
        <taxon>Aeromonadaceae</taxon>
        <taxon>Oceanimonas</taxon>
    </lineage>
</organism>
<sequence length="205" mass="23170">MVFACRGVLRRRAKATTSPTRRNDVPLNASTRCEHIECSVGLKHFVTASKLAPWGLRCAPDRHGWRKCRKCRSNFLHWRRGCDEADASCSPRRNTELTVSFHRKHDSFPKQQRGLPSVPWMGLKRVGGVQPSCCFAWRYSRLFSLAYHAAQVKDGKIHGNDQSANQNPEYDHDQRLNQAGKAGNGIVNLTFINVGYSVHHVVYGA</sequence>
<accession>A0ABY2F226</accession>
<reference evidence="1 2" key="1">
    <citation type="submission" date="2019-03" db="EMBL/GenBank/DDBJ databases">
        <title>Genomic Encyclopedia of Archaeal and Bacterial Type Strains, Phase II (KMG-II): from individual species to whole genera.</title>
        <authorList>
            <person name="Goeker M."/>
        </authorList>
    </citation>
    <scope>NUCLEOTIDE SEQUENCE [LARGE SCALE GENOMIC DNA]</scope>
    <source>
        <strain evidence="1 2">DSM 15594</strain>
    </source>
</reference>
<proteinExistence type="predicted"/>
<name>A0ABY2F226_9GAMM</name>
<dbReference type="EMBL" id="SODO01000002">
    <property type="protein sequence ID" value="TDW61305.1"/>
    <property type="molecule type" value="Genomic_DNA"/>
</dbReference>
<gene>
    <name evidence="1" type="ORF">LY04_00840</name>
</gene>
<evidence type="ECO:0000313" key="2">
    <source>
        <dbReference type="Proteomes" id="UP000295058"/>
    </source>
</evidence>
<keyword evidence="2" id="KW-1185">Reference proteome</keyword>